<dbReference type="CDD" id="cd17332">
    <property type="entry name" value="MFS_MelB_like"/>
    <property type="match status" value="1"/>
</dbReference>
<dbReference type="GO" id="GO:0005886">
    <property type="term" value="C:plasma membrane"/>
    <property type="evidence" value="ECO:0007669"/>
    <property type="project" value="TreeGrafter"/>
</dbReference>
<evidence type="ECO:0000256" key="3">
    <source>
        <dbReference type="ARBA" id="ARBA00022989"/>
    </source>
</evidence>
<keyword evidence="3 5" id="KW-1133">Transmembrane helix</keyword>
<feature type="domain" description="Major facilitator superfamily (MFS) profile" evidence="6">
    <location>
        <begin position="8"/>
        <end position="433"/>
    </location>
</feature>
<gene>
    <name evidence="7" type="ORF">MOP44_00805</name>
</gene>
<feature type="transmembrane region" description="Helical" evidence="5">
    <location>
        <begin position="365"/>
        <end position="391"/>
    </location>
</feature>
<feature type="transmembrane region" description="Helical" evidence="5">
    <location>
        <begin position="269"/>
        <end position="289"/>
    </location>
</feature>
<dbReference type="KEGG" id="orp:MOP44_00805"/>
<dbReference type="GO" id="GO:0006814">
    <property type="term" value="P:sodium ion transport"/>
    <property type="evidence" value="ECO:0007669"/>
    <property type="project" value="InterPro"/>
</dbReference>
<feature type="transmembrane region" description="Helical" evidence="5">
    <location>
        <begin position="83"/>
        <end position="100"/>
    </location>
</feature>
<evidence type="ECO:0000259" key="6">
    <source>
        <dbReference type="PROSITE" id="PS50850"/>
    </source>
</evidence>
<feature type="transmembrane region" description="Helical" evidence="5">
    <location>
        <begin position="51"/>
        <end position="71"/>
    </location>
</feature>
<dbReference type="InterPro" id="IPR001927">
    <property type="entry name" value="Na/Gal_symport"/>
</dbReference>
<feature type="transmembrane region" description="Helical" evidence="5">
    <location>
        <begin position="112"/>
        <end position="135"/>
    </location>
</feature>
<dbReference type="PANTHER" id="PTHR11328:SF24">
    <property type="entry name" value="MAJOR FACILITATOR SUPERFAMILY (MFS) PROFILE DOMAIN-CONTAINING PROTEIN"/>
    <property type="match status" value="1"/>
</dbReference>
<dbReference type="InterPro" id="IPR020846">
    <property type="entry name" value="MFS_dom"/>
</dbReference>
<keyword evidence="8" id="KW-1185">Reference proteome</keyword>
<feature type="transmembrane region" description="Helical" evidence="5">
    <location>
        <begin position="411"/>
        <end position="431"/>
    </location>
</feature>
<evidence type="ECO:0000256" key="2">
    <source>
        <dbReference type="ARBA" id="ARBA00022692"/>
    </source>
</evidence>
<feature type="transmembrane region" description="Helical" evidence="5">
    <location>
        <begin position="333"/>
        <end position="353"/>
    </location>
</feature>
<accession>A0A9J7BPN0</accession>
<evidence type="ECO:0000313" key="7">
    <source>
        <dbReference type="EMBL" id="UWZ84489.1"/>
    </source>
</evidence>
<protein>
    <submittedName>
        <fullName evidence="7">MFS transporter</fullName>
    </submittedName>
</protein>
<feature type="transmembrane region" description="Helical" evidence="5">
    <location>
        <begin position="227"/>
        <end position="249"/>
    </location>
</feature>
<feature type="transmembrane region" description="Helical" evidence="5">
    <location>
        <begin position="184"/>
        <end position="206"/>
    </location>
</feature>
<proteinExistence type="inferred from homology"/>
<keyword evidence="2 5" id="KW-0812">Transmembrane</keyword>
<dbReference type="SUPFAM" id="SSF103473">
    <property type="entry name" value="MFS general substrate transporter"/>
    <property type="match status" value="1"/>
</dbReference>
<dbReference type="InterPro" id="IPR039672">
    <property type="entry name" value="MFS_2"/>
</dbReference>
<dbReference type="EMBL" id="CP093313">
    <property type="protein sequence ID" value="UWZ84489.1"/>
    <property type="molecule type" value="Genomic_DNA"/>
</dbReference>
<dbReference type="Pfam" id="PF13347">
    <property type="entry name" value="MFS_2"/>
    <property type="match status" value="1"/>
</dbReference>
<dbReference type="AlphaFoldDB" id="A0A9J7BPN0"/>
<evidence type="ECO:0000313" key="8">
    <source>
        <dbReference type="Proteomes" id="UP001059380"/>
    </source>
</evidence>
<comment type="similarity">
    <text evidence="1">Belongs to the sodium:galactoside symporter (TC 2.A.2) family.</text>
</comment>
<evidence type="ECO:0000256" key="4">
    <source>
        <dbReference type="ARBA" id="ARBA00023136"/>
    </source>
</evidence>
<feature type="transmembrane region" description="Helical" evidence="5">
    <location>
        <begin position="155"/>
        <end position="172"/>
    </location>
</feature>
<keyword evidence="4 5" id="KW-0472">Membrane</keyword>
<dbReference type="PANTHER" id="PTHR11328">
    <property type="entry name" value="MAJOR FACILITATOR SUPERFAMILY DOMAIN-CONTAINING PROTEIN"/>
    <property type="match status" value="1"/>
</dbReference>
<reference evidence="7" key="1">
    <citation type="submission" date="2021-04" db="EMBL/GenBank/DDBJ databases">
        <title>Phylogenetic analysis of Acidobacteriaceae.</title>
        <authorList>
            <person name="Qiu L."/>
            <person name="Zhang Q."/>
        </authorList>
    </citation>
    <scope>NUCLEOTIDE SEQUENCE</scope>
    <source>
        <strain evidence="7">DSM 25168</strain>
    </source>
</reference>
<dbReference type="RefSeq" id="WP_260793994.1">
    <property type="nucleotide sequence ID" value="NZ_CP093313.1"/>
</dbReference>
<sequence>MSSNSGKLSFSEKFGYGLGDMAANFIFQAMLALQVDFYTDTFGLTPAQAGTMFLVIGLGMAFLNPVMGVIADRTNTRSGRFRPWLLWTAVPFGVIGILTFTTPNLSMGGKLAYAWVTYLLLRLVYTVNNVPYASLNGVMTDDPNERNSIATYRQFFANLAGFIVQALAIPMVKYLGHGSRSRGYQLTMGSFLGVSIIFFLIAFAVSKERIQPDPKQKSSVSQDLSDLMKNGPWIALFLATVFYFTALVLRGNVMLPYFKYCAGNEILFSWFNGFGLASLLVGVTCSTALTKRLGKKTVFFWSMLLVGICAIALFFLPASATVAIIALEVVRQFLFGCSGPVLWSMMGDVADFGEWKTGRRATGTVTSAVVFALWVGLAIGAAVAGWLLSLYGYQSNAVQTEHALLGIRLTASVYSGAAFLAAAVSLLFYGIDRNLNLTISQDLAERRKSFSA</sequence>
<dbReference type="GO" id="GO:0015293">
    <property type="term" value="F:symporter activity"/>
    <property type="evidence" value="ECO:0007669"/>
    <property type="project" value="InterPro"/>
</dbReference>
<name>A0A9J7BPN0_9BACT</name>
<evidence type="ECO:0000256" key="1">
    <source>
        <dbReference type="ARBA" id="ARBA00009617"/>
    </source>
</evidence>
<dbReference type="GO" id="GO:0008643">
    <property type="term" value="P:carbohydrate transport"/>
    <property type="evidence" value="ECO:0007669"/>
    <property type="project" value="InterPro"/>
</dbReference>
<dbReference type="InterPro" id="IPR036259">
    <property type="entry name" value="MFS_trans_sf"/>
</dbReference>
<organism evidence="7 8">
    <name type="scientific">Occallatibacter riparius</name>
    <dbReference type="NCBI Taxonomy" id="1002689"/>
    <lineage>
        <taxon>Bacteria</taxon>
        <taxon>Pseudomonadati</taxon>
        <taxon>Acidobacteriota</taxon>
        <taxon>Terriglobia</taxon>
        <taxon>Terriglobales</taxon>
        <taxon>Acidobacteriaceae</taxon>
        <taxon>Occallatibacter</taxon>
    </lineage>
</organism>
<dbReference type="PROSITE" id="PS50850">
    <property type="entry name" value="MFS"/>
    <property type="match status" value="1"/>
</dbReference>
<evidence type="ECO:0000256" key="5">
    <source>
        <dbReference type="SAM" id="Phobius"/>
    </source>
</evidence>
<dbReference type="Proteomes" id="UP001059380">
    <property type="component" value="Chromosome"/>
</dbReference>
<dbReference type="Gene3D" id="1.20.1250.20">
    <property type="entry name" value="MFS general substrate transporter like domains"/>
    <property type="match status" value="1"/>
</dbReference>
<dbReference type="NCBIfam" id="TIGR00792">
    <property type="entry name" value="gph"/>
    <property type="match status" value="1"/>
</dbReference>
<feature type="transmembrane region" description="Helical" evidence="5">
    <location>
        <begin position="301"/>
        <end position="327"/>
    </location>
</feature>